<evidence type="ECO:0000313" key="8">
    <source>
        <dbReference type="EMBL" id="VTR16211.1"/>
    </source>
</evidence>
<dbReference type="PANTHER" id="PTHR42829:SF2">
    <property type="entry name" value="NADH-UBIQUINONE OXIDOREDUCTASE CHAIN 5"/>
    <property type="match status" value="1"/>
</dbReference>
<protein>
    <submittedName>
        <fullName evidence="8">NADH-quinone oxidoreductase subunit L</fullName>
        <ecNumber evidence="8">1.6.99.5</ecNumber>
    </submittedName>
</protein>
<dbReference type="EMBL" id="CABEEZ010000013">
    <property type="protein sequence ID" value="VTR16211.1"/>
    <property type="molecule type" value="Genomic_DNA"/>
</dbReference>
<dbReference type="PRINTS" id="PR01434">
    <property type="entry name" value="NADHDHGNASE5"/>
</dbReference>
<dbReference type="GO" id="GO:0015990">
    <property type="term" value="P:electron transport coupled proton transport"/>
    <property type="evidence" value="ECO:0007669"/>
    <property type="project" value="TreeGrafter"/>
</dbReference>
<accession>A0A4U9TKI3</accession>
<dbReference type="AlphaFoldDB" id="A0A4U9TKI3"/>
<dbReference type="GO" id="GO:0003954">
    <property type="term" value="F:NADH dehydrogenase activity"/>
    <property type="evidence" value="ECO:0007669"/>
    <property type="project" value="TreeGrafter"/>
</dbReference>
<keyword evidence="8" id="KW-0560">Oxidoreductase</keyword>
<comment type="subcellular location">
    <subcellularLocation>
        <location evidence="1">Endomembrane system</location>
        <topology evidence="1">Multi-pass membrane protein</topology>
    </subcellularLocation>
    <subcellularLocation>
        <location evidence="5">Membrane</location>
        <topology evidence="5">Multi-pass membrane protein</topology>
    </subcellularLocation>
</comment>
<feature type="transmembrane region" description="Helical" evidence="6">
    <location>
        <begin position="43"/>
        <end position="63"/>
    </location>
</feature>
<evidence type="ECO:0000256" key="5">
    <source>
        <dbReference type="RuleBase" id="RU000320"/>
    </source>
</evidence>
<feature type="domain" description="NADH:quinone oxidoreductase/Mrp antiporter transmembrane" evidence="7">
    <location>
        <begin position="10"/>
        <end position="113"/>
    </location>
</feature>
<dbReference type="GO" id="GO:0016020">
    <property type="term" value="C:membrane"/>
    <property type="evidence" value="ECO:0007669"/>
    <property type="project" value="UniProtKB-SubCell"/>
</dbReference>
<feature type="transmembrane region" description="Helical" evidence="6">
    <location>
        <begin position="69"/>
        <end position="93"/>
    </location>
</feature>
<evidence type="ECO:0000256" key="6">
    <source>
        <dbReference type="SAM" id="Phobius"/>
    </source>
</evidence>
<evidence type="ECO:0000256" key="4">
    <source>
        <dbReference type="ARBA" id="ARBA00023136"/>
    </source>
</evidence>
<dbReference type="EC" id="1.6.99.5" evidence="8"/>
<name>A0A4U9TKI3_SERFO</name>
<evidence type="ECO:0000256" key="2">
    <source>
        <dbReference type="ARBA" id="ARBA00022692"/>
    </source>
</evidence>
<dbReference type="PANTHER" id="PTHR42829">
    <property type="entry name" value="NADH-UBIQUINONE OXIDOREDUCTASE CHAIN 5"/>
    <property type="match status" value="1"/>
</dbReference>
<gene>
    <name evidence="8" type="primary">nuoL_2</name>
    <name evidence="8" type="ORF">NCTC12965_00187</name>
</gene>
<feature type="transmembrane region" description="Helical" evidence="6">
    <location>
        <begin position="12"/>
        <end position="31"/>
    </location>
</feature>
<keyword evidence="4 6" id="KW-0472">Membrane</keyword>
<keyword evidence="2 5" id="KW-0812">Transmembrane</keyword>
<organism evidence="8">
    <name type="scientific">Serratia fonticola</name>
    <dbReference type="NCBI Taxonomy" id="47917"/>
    <lineage>
        <taxon>Bacteria</taxon>
        <taxon>Pseudomonadati</taxon>
        <taxon>Pseudomonadota</taxon>
        <taxon>Gammaproteobacteria</taxon>
        <taxon>Enterobacterales</taxon>
        <taxon>Yersiniaceae</taxon>
        <taxon>Serratia</taxon>
    </lineage>
</organism>
<evidence type="ECO:0000256" key="3">
    <source>
        <dbReference type="ARBA" id="ARBA00022989"/>
    </source>
</evidence>
<dbReference type="GO" id="GO:0008137">
    <property type="term" value="F:NADH dehydrogenase (ubiquinone) activity"/>
    <property type="evidence" value="ECO:0007669"/>
    <property type="project" value="InterPro"/>
</dbReference>
<dbReference type="Pfam" id="PF00361">
    <property type="entry name" value="Proton_antipo_M"/>
    <property type="match status" value="1"/>
</dbReference>
<reference evidence="8" key="1">
    <citation type="submission" date="2019-05" db="EMBL/GenBank/DDBJ databases">
        <authorList>
            <consortium name="Pathogen Informatics"/>
        </authorList>
    </citation>
    <scope>NUCLEOTIDE SEQUENCE [LARGE SCALE GENOMIC DNA]</scope>
    <source>
        <strain evidence="8">NCTC12965</strain>
    </source>
</reference>
<keyword evidence="3 6" id="KW-1133">Transmembrane helix</keyword>
<evidence type="ECO:0000256" key="1">
    <source>
        <dbReference type="ARBA" id="ARBA00004127"/>
    </source>
</evidence>
<dbReference type="GO" id="GO:0012505">
    <property type="term" value="C:endomembrane system"/>
    <property type="evidence" value="ECO:0007669"/>
    <property type="project" value="UniProtKB-SubCell"/>
</dbReference>
<sequence length="114" mass="12022">MAGLVMSSTILGQLLFFEITGGCSWGLISYYQTPKAQRSAMKALLITHIASIGLYLAAATLFLNTGTFALSAIAQLNGTASLVVFGGILFAAWGKSAQLPLQAWLPDAMEALPR</sequence>
<proteinExistence type="predicted"/>
<dbReference type="InterPro" id="IPR001750">
    <property type="entry name" value="ND/Mrp_TM"/>
</dbReference>
<dbReference type="InterPro" id="IPR003945">
    <property type="entry name" value="NU5C-like"/>
</dbReference>
<evidence type="ECO:0000259" key="7">
    <source>
        <dbReference type="Pfam" id="PF00361"/>
    </source>
</evidence>
<dbReference type="GO" id="GO:0042773">
    <property type="term" value="P:ATP synthesis coupled electron transport"/>
    <property type="evidence" value="ECO:0007669"/>
    <property type="project" value="InterPro"/>
</dbReference>